<evidence type="ECO:0000256" key="1">
    <source>
        <dbReference type="ARBA" id="ARBA00004123"/>
    </source>
</evidence>
<evidence type="ECO:0000256" key="9">
    <source>
        <dbReference type="RuleBase" id="RU365050"/>
    </source>
</evidence>
<name>A0A8J5XR54_DIALT</name>
<evidence type="ECO:0000256" key="4">
    <source>
        <dbReference type="ARBA" id="ARBA00022490"/>
    </source>
</evidence>
<proteinExistence type="inferred from homology"/>
<dbReference type="FunFam" id="2.30.30.100:FF:000002">
    <property type="entry name" value="Small nuclear ribonucleoprotein Sm D3"/>
    <property type="match status" value="1"/>
</dbReference>
<dbReference type="PROSITE" id="PS52002">
    <property type="entry name" value="SM"/>
    <property type="match status" value="1"/>
</dbReference>
<evidence type="ECO:0000256" key="5">
    <source>
        <dbReference type="ARBA" id="ARBA00022664"/>
    </source>
</evidence>
<accession>A0A8J5XR54</accession>
<dbReference type="OrthoDB" id="6425924at2759"/>
<dbReference type="GO" id="GO:0003723">
    <property type="term" value="F:RNA binding"/>
    <property type="evidence" value="ECO:0007669"/>
    <property type="project" value="InterPro"/>
</dbReference>
<dbReference type="Pfam" id="PF01423">
    <property type="entry name" value="LSM"/>
    <property type="match status" value="1"/>
</dbReference>
<feature type="region of interest" description="Disordered" evidence="10">
    <location>
        <begin position="105"/>
        <end position="125"/>
    </location>
</feature>
<dbReference type="InterPro" id="IPR047575">
    <property type="entry name" value="Sm"/>
</dbReference>
<dbReference type="AlphaFoldDB" id="A0A8J5XR54"/>
<dbReference type="InterPro" id="IPR001163">
    <property type="entry name" value="Sm_dom_euk/arc"/>
</dbReference>
<dbReference type="CDD" id="cd01721">
    <property type="entry name" value="Sm_D3"/>
    <property type="match status" value="1"/>
</dbReference>
<organism evidence="12 13">
    <name type="scientific">Diacronema lutheri</name>
    <name type="common">Unicellular marine alga</name>
    <name type="synonym">Monochrysis lutheri</name>
    <dbReference type="NCBI Taxonomy" id="2081491"/>
    <lineage>
        <taxon>Eukaryota</taxon>
        <taxon>Haptista</taxon>
        <taxon>Haptophyta</taxon>
        <taxon>Pavlovophyceae</taxon>
        <taxon>Pavlovales</taxon>
        <taxon>Pavlovaceae</taxon>
        <taxon>Diacronema</taxon>
    </lineage>
</organism>
<evidence type="ECO:0000256" key="2">
    <source>
        <dbReference type="ARBA" id="ARBA00004514"/>
    </source>
</evidence>
<comment type="caution">
    <text evidence="12">The sequence shown here is derived from an EMBL/GenBank/DDBJ whole genome shotgun (WGS) entry which is preliminary data.</text>
</comment>
<dbReference type="Gene3D" id="2.30.30.100">
    <property type="match status" value="1"/>
</dbReference>
<dbReference type="GO" id="GO:0005829">
    <property type="term" value="C:cytosol"/>
    <property type="evidence" value="ECO:0007669"/>
    <property type="project" value="UniProtKB-SubCell"/>
</dbReference>
<dbReference type="GO" id="GO:0000387">
    <property type="term" value="P:spliceosomal snRNP assembly"/>
    <property type="evidence" value="ECO:0007669"/>
    <property type="project" value="UniProtKB-UniRule"/>
</dbReference>
<keyword evidence="6 9" id="KW-0508">mRNA splicing</keyword>
<evidence type="ECO:0000313" key="13">
    <source>
        <dbReference type="Proteomes" id="UP000751190"/>
    </source>
</evidence>
<dbReference type="SMART" id="SM00651">
    <property type="entry name" value="Sm"/>
    <property type="match status" value="1"/>
</dbReference>
<dbReference type="EMBL" id="JAGTXO010000006">
    <property type="protein sequence ID" value="KAG8467127.1"/>
    <property type="molecule type" value="Genomic_DNA"/>
</dbReference>
<comment type="subcellular location">
    <subcellularLocation>
        <location evidence="2">Cytoplasm</location>
        <location evidence="2">Cytosol</location>
    </subcellularLocation>
    <subcellularLocation>
        <location evidence="1 9">Nucleus</location>
    </subcellularLocation>
</comment>
<keyword evidence="7 9" id="KW-0539">Nucleus</keyword>
<dbReference type="SUPFAM" id="SSF50182">
    <property type="entry name" value="Sm-like ribonucleoproteins"/>
    <property type="match status" value="1"/>
</dbReference>
<dbReference type="InterPro" id="IPR034099">
    <property type="entry name" value="SmD3"/>
</dbReference>
<evidence type="ECO:0000256" key="7">
    <source>
        <dbReference type="ARBA" id="ARBA00023242"/>
    </source>
</evidence>
<keyword evidence="4" id="KW-0963">Cytoplasm</keyword>
<evidence type="ECO:0000259" key="11">
    <source>
        <dbReference type="PROSITE" id="PS52002"/>
    </source>
</evidence>
<protein>
    <recommendedName>
        <fullName evidence="9">Small nuclear ribonucleoprotein Sm D3</fullName>
        <shortName evidence="9">Sm-D3</shortName>
    </recommendedName>
    <alternativeName>
        <fullName evidence="9">snRNP core protein D3</fullName>
    </alternativeName>
</protein>
<evidence type="ECO:0000256" key="8">
    <source>
        <dbReference type="ARBA" id="ARBA00023274"/>
    </source>
</evidence>
<keyword evidence="8 9" id="KW-0687">Ribonucleoprotein</keyword>
<dbReference type="InterPro" id="IPR010920">
    <property type="entry name" value="LSM_dom_sf"/>
</dbReference>
<feature type="domain" description="Sm" evidence="11">
    <location>
        <begin position="7"/>
        <end position="79"/>
    </location>
</feature>
<evidence type="ECO:0000256" key="10">
    <source>
        <dbReference type="SAM" id="MobiDB-lite"/>
    </source>
</evidence>
<comment type="similarity">
    <text evidence="3 9">Belongs to the snRNP core protein family.</text>
</comment>
<evidence type="ECO:0000256" key="3">
    <source>
        <dbReference type="ARBA" id="ARBA00008146"/>
    </source>
</evidence>
<gene>
    <name evidence="12" type="ORF">KFE25_000443</name>
</gene>
<evidence type="ECO:0000313" key="12">
    <source>
        <dbReference type="EMBL" id="KAG8467127.1"/>
    </source>
</evidence>
<keyword evidence="13" id="KW-1185">Reference proteome</keyword>
<dbReference type="PANTHER" id="PTHR23338">
    <property type="entry name" value="SMALL NUCLEAR RIBONUCLEOPROTEIN SM"/>
    <property type="match status" value="1"/>
</dbReference>
<dbReference type="Proteomes" id="UP000751190">
    <property type="component" value="Unassembled WGS sequence"/>
</dbReference>
<sequence length="125" mass="13547">MPEKVGVPIKILHEAEGHTVTVELKSGEVYRGKLDEAEDNMNCQMSSVTRTAKDGKVTTLSACFLRGSQVRFIVMPDILKNAPVFKKVAEAKAFKQGAVKQRRLAAQKARAEAGRGGAAKPPKAR</sequence>
<dbReference type="InterPro" id="IPR027141">
    <property type="entry name" value="LSm4/Sm_D1/D3"/>
</dbReference>
<evidence type="ECO:0000256" key="6">
    <source>
        <dbReference type="ARBA" id="ARBA00023187"/>
    </source>
</evidence>
<reference evidence="12" key="1">
    <citation type="submission" date="2021-05" db="EMBL/GenBank/DDBJ databases">
        <title>The genome of the haptophyte Pavlova lutheri (Diacronema luteri, Pavlovales) - a model for lipid biosynthesis in eukaryotic algae.</title>
        <authorList>
            <person name="Hulatt C.J."/>
            <person name="Posewitz M.C."/>
        </authorList>
    </citation>
    <scope>NUCLEOTIDE SEQUENCE</scope>
    <source>
        <strain evidence="12">NIVA-4/92</strain>
    </source>
</reference>
<dbReference type="GO" id="GO:0005681">
    <property type="term" value="C:spliceosomal complex"/>
    <property type="evidence" value="ECO:0007669"/>
    <property type="project" value="InterPro"/>
</dbReference>
<keyword evidence="5 9" id="KW-0507">mRNA processing</keyword>
<dbReference type="OMA" id="HTITCET"/>